<dbReference type="EMBL" id="KF740664">
    <property type="protein sequence ID" value="AHH01914.1"/>
    <property type="molecule type" value="Genomic_DNA"/>
</dbReference>
<dbReference type="GeneID" id="18266375"/>
<protein>
    <submittedName>
        <fullName evidence="1">Ankyrin-repeat protein</fullName>
    </submittedName>
</protein>
<proteinExistence type="predicted"/>
<dbReference type="RefSeq" id="YP_009001249.1">
    <property type="nucleotide sequence ID" value="NC_023423.1"/>
</dbReference>
<reference evidence="1 2" key="1">
    <citation type="journal article" date="2014" name="Proc. Natl. Acad. Sci. U.S.A.">
        <title>Thirty-thousand-year-old distant relative of giant icosahedral DNA viruses with a pandoravirus morphology.</title>
        <authorList>
            <person name="Legendre M."/>
            <person name="Bartoli J."/>
            <person name="Shmakova L."/>
            <person name="Jeudy S."/>
            <person name="Labadie K."/>
            <person name="Adrait A."/>
            <person name="Lescot M."/>
            <person name="Poirot O."/>
            <person name="Bertaux L."/>
            <person name="Bruley C."/>
            <person name="Coute Y."/>
            <person name="Rivkina E."/>
            <person name="Abergel C."/>
            <person name="Claverie J.M."/>
        </authorList>
    </citation>
    <scope>NUCLEOTIDE SEQUENCE [LARGE SCALE GENOMIC DNA]</scope>
    <source>
        <strain evidence="1">P1084-T</strain>
    </source>
</reference>
<evidence type="ECO:0000313" key="1">
    <source>
        <dbReference type="EMBL" id="AHH01914.1"/>
    </source>
</evidence>
<dbReference type="OrthoDB" id="13313at10239"/>
<dbReference type="Proteomes" id="UP000202176">
    <property type="component" value="Segment"/>
</dbReference>
<evidence type="ECO:0000313" key="2">
    <source>
        <dbReference type="Proteomes" id="UP000202176"/>
    </source>
</evidence>
<name>W5S5G8_9VIRU</name>
<keyword evidence="2" id="KW-1185">Reference proteome</keyword>
<sequence>MMKTNFNKMEGITNCLINLKSWEKFDIPTDSIESASNFLLKSNLNLSDRILIKFLLSSEFEFLDFWLQHKCRIQISREVFSQVISKGSVEAFDFLVRSGVNFSEQMIKICFFRCCSLSRFDILERIIKFNFFSSIQSIDFVHKEVPFCLTKYGQTGALEWWKNTFLPHRSDGYLQMVIDQIRDLNFECLRWWGSSELLSFDLMKDLTACFDSKLSSDDFEKIKWCQSKKIKFRLVVPVEVPENGIDTDHSKLYSDNGIFPQITDKYLNSLCDKNKTGELSWIIRNSKYVREGGIMLSHSSKAVDTASNLGHIQILEIWKEADEKWGVPFRYSEKAFILAARNCRMISLDWWLTTKYPIKITPQTRKLSLQIFSGKKKDRKKIEEWLEKVKMKHFETLSSCEALLIFPNELLLELCSFL</sequence>
<accession>W5S5G8</accession>
<organism evidence="1 2">
    <name type="scientific">Pithovirus sibericum</name>
    <dbReference type="NCBI Taxonomy" id="1450746"/>
    <lineage>
        <taxon>Viruses</taxon>
        <taxon>Pithoviruses</taxon>
        <taxon>Orthopithovirinae</taxon>
        <taxon>Alphapithovirus</taxon>
        <taxon>Alphapithovirus sibericum</taxon>
    </lineage>
</organism>
<gene>
    <name evidence="1" type="ORF">pv_347</name>
</gene>
<dbReference type="KEGG" id="vg:18266375"/>